<feature type="region of interest" description="Disordered" evidence="2">
    <location>
        <begin position="193"/>
        <end position="217"/>
    </location>
</feature>
<evidence type="ECO:0000313" key="4">
    <source>
        <dbReference type="Proteomes" id="UP000319257"/>
    </source>
</evidence>
<evidence type="ECO:0000256" key="1">
    <source>
        <dbReference type="SAM" id="Coils"/>
    </source>
</evidence>
<name>A0A507B332_9PEZI</name>
<dbReference type="AlphaFoldDB" id="A0A507B332"/>
<accession>A0A507B332</accession>
<comment type="caution">
    <text evidence="3">The sequence shown here is derived from an EMBL/GenBank/DDBJ whole genome shotgun (WGS) entry which is preliminary data.</text>
</comment>
<reference evidence="3 4" key="1">
    <citation type="submission" date="2019-06" db="EMBL/GenBank/DDBJ databases">
        <title>Draft genome sequence of the filamentous fungus Phialemoniopsis curvata isolated from diesel fuel.</title>
        <authorList>
            <person name="Varaljay V.A."/>
            <person name="Lyon W.J."/>
            <person name="Crouch A.L."/>
            <person name="Drake C.E."/>
            <person name="Hollomon J.M."/>
            <person name="Nadeau L.J."/>
            <person name="Nunn H.S."/>
            <person name="Stevenson B.S."/>
            <person name="Bojanowski C.L."/>
            <person name="Crookes-Goodson W.J."/>
        </authorList>
    </citation>
    <scope>NUCLEOTIDE SEQUENCE [LARGE SCALE GENOMIC DNA]</scope>
    <source>
        <strain evidence="3 4">D216</strain>
    </source>
</reference>
<evidence type="ECO:0000313" key="3">
    <source>
        <dbReference type="EMBL" id="TPX11318.1"/>
    </source>
</evidence>
<dbReference type="Proteomes" id="UP000319257">
    <property type="component" value="Unassembled WGS sequence"/>
</dbReference>
<keyword evidence="1" id="KW-0175">Coiled coil</keyword>
<proteinExistence type="predicted"/>
<dbReference type="InParanoid" id="A0A507B332"/>
<dbReference type="GeneID" id="41968583"/>
<gene>
    <name evidence="3" type="ORF">E0L32_001136</name>
</gene>
<dbReference type="EMBL" id="SKBQ01000004">
    <property type="protein sequence ID" value="TPX11318.1"/>
    <property type="molecule type" value="Genomic_DNA"/>
</dbReference>
<feature type="coiled-coil region" evidence="1">
    <location>
        <begin position="21"/>
        <end position="78"/>
    </location>
</feature>
<sequence>MNPFVPVAQVRQGVVDRLVALNDVEKRSRSLERVMRNIHQRIDPTQPAVQEPEAETTLKGLEDDLSRGRRRLDELKTAVEKRTGEIDRFTTALSADATKSALLQEVSDPELADRVARIDKDILASLHRVLAAHKGSLPSDAQEEAEVIPASFPDPMSSTALEAAKNLRDLKEAHKSEVARNERLEEELQKTRADISALRDQHSAAEDALRSEHAHEKHELERSLAEHAERIKVLMVQVNQDAQRAEDAETKIIELEEQARRMTDQELDMGDLRLELATLATEKARVDKKLEAAERAEKKLEVAHAEVSHLERQLAEVTEHRDSLRSVNTAYLKVFKAVEQDRDRLETEGRETKEKLDKTAEWYHDTLLTLSAREGVILLLELELELARRQRDTARDETGEAREERDEAYSLVDSFSTDKTRLQADLDRLKHIAQGLWVSISPLWPLPFDAWMDFASTIAAAPEIAPTGVGDQEQPWVVLPPLHEDDTDHLECPVPATIDGLTLLLQVMLQEQHAGSSTALRCLASLVRLVSQHRGPLRVDILGTLLEHVVVLLALPVPLPPPDRSLSVSPVLAWWTLALTLERLWPGEQLIQSAREALGIWLAQEPLAATLIAALTDGSMPTFLSEHAQSLQPLGQPAASAVVMLRAAAWEEILVVDTRASQLRMVARDSLRLLGTNSLGLSMQSMPTGSSAILEISNEELVRHFVLS</sequence>
<protein>
    <submittedName>
        <fullName evidence="3">Uncharacterized protein</fullName>
    </submittedName>
</protein>
<keyword evidence="4" id="KW-1185">Reference proteome</keyword>
<organism evidence="3 4">
    <name type="scientific">Thyridium curvatum</name>
    <dbReference type="NCBI Taxonomy" id="1093900"/>
    <lineage>
        <taxon>Eukaryota</taxon>
        <taxon>Fungi</taxon>
        <taxon>Dikarya</taxon>
        <taxon>Ascomycota</taxon>
        <taxon>Pezizomycotina</taxon>
        <taxon>Sordariomycetes</taxon>
        <taxon>Sordariomycetidae</taxon>
        <taxon>Thyridiales</taxon>
        <taxon>Thyridiaceae</taxon>
        <taxon>Thyridium</taxon>
    </lineage>
</organism>
<dbReference type="RefSeq" id="XP_030993029.1">
    <property type="nucleotide sequence ID" value="XM_031134126.1"/>
</dbReference>
<evidence type="ECO:0000256" key="2">
    <source>
        <dbReference type="SAM" id="MobiDB-lite"/>
    </source>
</evidence>